<reference evidence="1 2" key="1">
    <citation type="submission" date="2019-05" db="EMBL/GenBank/DDBJ databases">
        <title>Another draft genome of Portunus trituberculatus and its Hox gene families provides insights of decapod evolution.</title>
        <authorList>
            <person name="Jeong J.-H."/>
            <person name="Song I."/>
            <person name="Kim S."/>
            <person name="Choi T."/>
            <person name="Kim D."/>
            <person name="Ryu S."/>
            <person name="Kim W."/>
        </authorList>
    </citation>
    <scope>NUCLEOTIDE SEQUENCE [LARGE SCALE GENOMIC DNA]</scope>
    <source>
        <tissue evidence="1">Muscle</tissue>
    </source>
</reference>
<dbReference type="AlphaFoldDB" id="A0A5B7D6F2"/>
<sequence length="103" mass="11734">MCLHLASSQLSLTPSAFSLTHACRHPRASSTQHKAAPWWQLVWQRAVVPRVRRPGGTRCCRRRWACGGRLSLPDMSQIHPQGIFNHFSIMSYLLHVYEGVGKR</sequence>
<evidence type="ECO:0000313" key="1">
    <source>
        <dbReference type="EMBL" id="MPC16844.1"/>
    </source>
</evidence>
<dbReference type="EMBL" id="VSRR010000542">
    <property type="protein sequence ID" value="MPC16844.1"/>
    <property type="molecule type" value="Genomic_DNA"/>
</dbReference>
<proteinExistence type="predicted"/>
<keyword evidence="2" id="KW-1185">Reference proteome</keyword>
<name>A0A5B7D6F2_PORTR</name>
<protein>
    <submittedName>
        <fullName evidence="1">Uncharacterized protein</fullName>
    </submittedName>
</protein>
<organism evidence="1 2">
    <name type="scientific">Portunus trituberculatus</name>
    <name type="common">Swimming crab</name>
    <name type="synonym">Neptunus trituberculatus</name>
    <dbReference type="NCBI Taxonomy" id="210409"/>
    <lineage>
        <taxon>Eukaryota</taxon>
        <taxon>Metazoa</taxon>
        <taxon>Ecdysozoa</taxon>
        <taxon>Arthropoda</taxon>
        <taxon>Crustacea</taxon>
        <taxon>Multicrustacea</taxon>
        <taxon>Malacostraca</taxon>
        <taxon>Eumalacostraca</taxon>
        <taxon>Eucarida</taxon>
        <taxon>Decapoda</taxon>
        <taxon>Pleocyemata</taxon>
        <taxon>Brachyura</taxon>
        <taxon>Eubrachyura</taxon>
        <taxon>Portunoidea</taxon>
        <taxon>Portunidae</taxon>
        <taxon>Portuninae</taxon>
        <taxon>Portunus</taxon>
    </lineage>
</organism>
<evidence type="ECO:0000313" key="2">
    <source>
        <dbReference type="Proteomes" id="UP000324222"/>
    </source>
</evidence>
<dbReference type="Proteomes" id="UP000324222">
    <property type="component" value="Unassembled WGS sequence"/>
</dbReference>
<accession>A0A5B7D6F2</accession>
<comment type="caution">
    <text evidence="1">The sequence shown here is derived from an EMBL/GenBank/DDBJ whole genome shotgun (WGS) entry which is preliminary data.</text>
</comment>
<gene>
    <name evidence="1" type="ORF">E2C01_009682</name>
</gene>